<dbReference type="SMART" id="SM00060">
    <property type="entry name" value="FN3"/>
    <property type="match status" value="1"/>
</dbReference>
<dbReference type="SUPFAM" id="SSF49265">
    <property type="entry name" value="Fibronectin type III"/>
    <property type="match status" value="1"/>
</dbReference>
<reference evidence="7" key="1">
    <citation type="journal article" date="2019" name="Int. J. Syst. Evol. Microbiol.">
        <title>The Global Catalogue of Microorganisms (GCM) 10K type strain sequencing project: providing services to taxonomists for standard genome sequencing and annotation.</title>
        <authorList>
            <consortium name="The Broad Institute Genomics Platform"/>
            <consortium name="The Broad Institute Genome Sequencing Center for Infectious Disease"/>
            <person name="Wu L."/>
            <person name="Ma J."/>
        </authorList>
    </citation>
    <scope>NUCLEOTIDE SEQUENCE [LARGE SCALE GENOMIC DNA]</scope>
    <source>
        <strain evidence="7">JCM 18304</strain>
    </source>
</reference>
<dbReference type="InterPro" id="IPR003961">
    <property type="entry name" value="FN3_dom"/>
</dbReference>
<dbReference type="InterPro" id="IPR008979">
    <property type="entry name" value="Galactose-bd-like_sf"/>
</dbReference>
<dbReference type="InterPro" id="IPR013783">
    <property type="entry name" value="Ig-like_fold"/>
</dbReference>
<dbReference type="Pfam" id="PF00754">
    <property type="entry name" value="F5_F8_type_C"/>
    <property type="match status" value="1"/>
</dbReference>
<keyword evidence="2" id="KW-0624">Polysaccharide degradation</keyword>
<dbReference type="EMBL" id="BAABJQ010000014">
    <property type="protein sequence ID" value="GAA5190819.1"/>
    <property type="molecule type" value="Genomic_DNA"/>
</dbReference>
<keyword evidence="2" id="KW-0119">Carbohydrate metabolism</keyword>
<dbReference type="InterPro" id="IPR000421">
    <property type="entry name" value="FA58C"/>
</dbReference>
<evidence type="ECO:0000256" key="1">
    <source>
        <dbReference type="ARBA" id="ARBA00023295"/>
    </source>
</evidence>
<dbReference type="CDD" id="cd00063">
    <property type="entry name" value="FN3"/>
    <property type="match status" value="1"/>
</dbReference>
<protein>
    <recommendedName>
        <fullName evidence="8">F5/8 type C domain-containing protein</fullName>
    </recommendedName>
</protein>
<name>A0ABP9S5P4_9ACTN</name>
<dbReference type="Gene3D" id="2.60.40.10">
    <property type="entry name" value="Immunoglobulins"/>
    <property type="match status" value="1"/>
</dbReference>
<evidence type="ECO:0000259" key="4">
    <source>
        <dbReference type="PROSITE" id="PS50022"/>
    </source>
</evidence>
<dbReference type="InterPro" id="IPR036116">
    <property type="entry name" value="FN3_sf"/>
</dbReference>
<evidence type="ECO:0000313" key="7">
    <source>
        <dbReference type="Proteomes" id="UP001501570"/>
    </source>
</evidence>
<dbReference type="Gene3D" id="2.60.120.260">
    <property type="entry name" value="Galactose-binding domain-like"/>
    <property type="match status" value="1"/>
</dbReference>
<gene>
    <name evidence="6" type="ORF">GCM10023322_46840</name>
</gene>
<evidence type="ECO:0000256" key="3">
    <source>
        <dbReference type="SAM" id="SignalP"/>
    </source>
</evidence>
<dbReference type="SUPFAM" id="SSF48208">
    <property type="entry name" value="Six-hairpin glycosidases"/>
    <property type="match status" value="1"/>
</dbReference>
<evidence type="ECO:0000259" key="5">
    <source>
        <dbReference type="PROSITE" id="PS50853"/>
    </source>
</evidence>
<dbReference type="InterPro" id="IPR012341">
    <property type="entry name" value="6hp_glycosidase-like_sf"/>
</dbReference>
<feature type="domain" description="Fibronectin type-III" evidence="5">
    <location>
        <begin position="975"/>
        <end position="1070"/>
    </location>
</feature>
<keyword evidence="1" id="KW-0378">Hydrolase</keyword>
<evidence type="ECO:0008006" key="8">
    <source>
        <dbReference type="Google" id="ProtNLM"/>
    </source>
</evidence>
<dbReference type="PROSITE" id="PS50853">
    <property type="entry name" value="FN3"/>
    <property type="match status" value="1"/>
</dbReference>
<keyword evidence="1" id="KW-0326">Glycosidase</keyword>
<comment type="caution">
    <text evidence="6">The sequence shown here is derived from an EMBL/GenBank/DDBJ whole genome shotgun (WGS) entry which is preliminary data.</text>
</comment>
<proteinExistence type="predicted"/>
<dbReference type="InterPro" id="IPR008928">
    <property type="entry name" value="6-hairpin_glycosidase_sf"/>
</dbReference>
<evidence type="ECO:0000256" key="2">
    <source>
        <dbReference type="ARBA" id="ARBA00023326"/>
    </source>
</evidence>
<organism evidence="6 7">
    <name type="scientific">Rugosimonospora acidiphila</name>
    <dbReference type="NCBI Taxonomy" id="556531"/>
    <lineage>
        <taxon>Bacteria</taxon>
        <taxon>Bacillati</taxon>
        <taxon>Actinomycetota</taxon>
        <taxon>Actinomycetes</taxon>
        <taxon>Micromonosporales</taxon>
        <taxon>Micromonosporaceae</taxon>
        <taxon>Rugosimonospora</taxon>
    </lineage>
</organism>
<dbReference type="SUPFAM" id="SSF49785">
    <property type="entry name" value="Galactose-binding domain-like"/>
    <property type="match status" value="1"/>
</dbReference>
<dbReference type="Proteomes" id="UP001501570">
    <property type="component" value="Unassembled WGS sequence"/>
</dbReference>
<dbReference type="RefSeq" id="WP_345632852.1">
    <property type="nucleotide sequence ID" value="NZ_BAABJQ010000014.1"/>
</dbReference>
<sequence>MRRRRTTGARLARVLLSAVVAGGFAVVAAATGPQAAHAAAPTITNDTNHKTVTMRSNGMTMVYQYDHQAVVSSFTMGTTQLLGAGMYSTLTLDADGTSLSSKTLTANPTVTVDGDTVSTTFTMKNATVSLAETWTFTLTDDNIGLSVARTYDWLNTANLKVRHNGELSIGWARVWDNIRRPADGGNLPIGNAYTGDNNFFLAKINDRYGVEESDFTMLRGATSQALDVDATGNHSLATEFAYTGDGNTYQETQVSTAPTWSYTAGTPASGLVYGGHSSNGTTAYIYAPQATAQGQQDTVSYTFTPDDYAKFYSLGGTINGVDNTAALSSMLNDFGRSGVVDKGYGMSTVGLRFPGVGPYDMVYADRTVEGYYDPAMTASQKNALQFFRDTAQSSSGHMNGRTYHLDHPWGDGSLYDADPSYAMAVADMYNYSPDSSWLTSMRTSVEKSLGYMINNQYNTTDGLFHNDLTDDASTKGIREWNDGAYIKYESGYINELMYEALVEWSQLEKTVFNDGDLASSYASIAAGIKTQFNKDDTDGGLWDTGTGMFAYWRNADGTVQGAVQDMEINLQAIYYGMVDLDRAKQILDEVDADMQLYHLDLIPQNFIPLQRDTETSHGNGFETGLENGAIYPFMTEEYMRAAAVVGERDRSLTYLNSTLNRYTQDGFNGWSYLNWFDQVRAGAQEAWFPSNANGASGLFDDVLGIQPTADGVTIAPNIPDSMNGTTVTRTIHAADSLTVDYTNELTEQVNYSSASQPVTLQWSGQKPDSTYTVTDNGAKHTVTADNLGTVRYTYTGSGTHDVALASGSAAGYVLPTLPGATDLALHKPVTASSSLEDGNFDTPTVTDGNDFTVASSFGWSSNNDLSENHTESVTVDLGAQQSISRVKLWPKDFDRTLVGNYFPIDFTIQTSADGNTWNTVVSKTNYPKPTDGSAQTFDFDATTARYVRVEGTNLRNDESNQYRMQLSEIEVFGSAPAAPAAPSIGVSNTSVNVTWAAPATNGAAPTGYTVTLTPQGGTPIVAKVAGTATSTSFANVAPGAYTATVVATNALGNSASSAASPVATVTAGKPVPLTVSAKASCVNGEATIAVYALNGSTGPADISLGAAGATQKSSAVASGKAAYHLFDTGASSAAGGNATVAGYSSRGGVGYYSTYTAAYSAISCK</sequence>
<dbReference type="Pfam" id="PF00041">
    <property type="entry name" value="fn3"/>
    <property type="match status" value="1"/>
</dbReference>
<evidence type="ECO:0000313" key="6">
    <source>
        <dbReference type="EMBL" id="GAA5190819.1"/>
    </source>
</evidence>
<dbReference type="PROSITE" id="PS50022">
    <property type="entry name" value="FA58C_3"/>
    <property type="match status" value="1"/>
</dbReference>
<dbReference type="Gene3D" id="1.50.10.10">
    <property type="match status" value="1"/>
</dbReference>
<feature type="domain" description="F5/8 type C" evidence="4">
    <location>
        <begin position="812"/>
        <end position="974"/>
    </location>
</feature>
<keyword evidence="7" id="KW-1185">Reference proteome</keyword>
<feature type="chain" id="PRO_5047284811" description="F5/8 type C domain-containing protein" evidence="3">
    <location>
        <begin position="39"/>
        <end position="1165"/>
    </location>
</feature>
<accession>A0ABP9S5P4</accession>
<feature type="signal peptide" evidence="3">
    <location>
        <begin position="1"/>
        <end position="38"/>
    </location>
</feature>
<keyword evidence="3" id="KW-0732">Signal</keyword>